<proteinExistence type="predicted"/>
<dbReference type="Pfam" id="PF01796">
    <property type="entry name" value="OB_ChsH2_C"/>
    <property type="match status" value="1"/>
</dbReference>
<feature type="domain" description="ChsH2 rubredoxin-like zinc ribbon" evidence="2">
    <location>
        <begin position="19"/>
        <end position="54"/>
    </location>
</feature>
<evidence type="ECO:0000313" key="4">
    <source>
        <dbReference type="Proteomes" id="UP000199377"/>
    </source>
</evidence>
<dbReference type="Pfam" id="PF12172">
    <property type="entry name" value="zf-ChsH2"/>
    <property type="match status" value="1"/>
</dbReference>
<evidence type="ECO:0000259" key="1">
    <source>
        <dbReference type="Pfam" id="PF01796"/>
    </source>
</evidence>
<dbReference type="STRING" id="1114924.SAMN05216258_101574"/>
<dbReference type="InterPro" id="IPR002878">
    <property type="entry name" value="ChsH2_C"/>
</dbReference>
<gene>
    <name evidence="3" type="ORF">SAMN05216258_101574</name>
</gene>
<evidence type="ECO:0000259" key="2">
    <source>
        <dbReference type="Pfam" id="PF12172"/>
    </source>
</evidence>
<keyword evidence="4" id="KW-1185">Reference proteome</keyword>
<dbReference type="Gene3D" id="6.10.30.10">
    <property type="match status" value="1"/>
</dbReference>
<dbReference type="PANTHER" id="PTHR34075:SF5">
    <property type="entry name" value="BLR3430 PROTEIN"/>
    <property type="match status" value="1"/>
</dbReference>
<dbReference type="InterPro" id="IPR022002">
    <property type="entry name" value="ChsH2_Znr"/>
</dbReference>
<dbReference type="EMBL" id="FOQH01000001">
    <property type="protein sequence ID" value="SFH69418.1"/>
    <property type="molecule type" value="Genomic_DNA"/>
</dbReference>
<feature type="domain" description="ChsH2 C-terminal OB-fold" evidence="1">
    <location>
        <begin position="58"/>
        <end position="120"/>
    </location>
</feature>
<dbReference type="Proteomes" id="UP000199377">
    <property type="component" value="Unassembled WGS sequence"/>
</dbReference>
<sequence>MSDPTRFIPVPTPETAHFWEGARAGELRLQRCADCRKAYFPPRAFCPECGSREVRVERASGRARLYSYVINHLPAPGFTAPYAIAVVELEEGPRMMSNILDCPQTPEALVLDMPLEVTFERLSDEISLPQFRPAKGRAA</sequence>
<dbReference type="OrthoDB" id="3182121at2"/>
<dbReference type="InterPro" id="IPR012340">
    <property type="entry name" value="NA-bd_OB-fold"/>
</dbReference>
<protein>
    <recommendedName>
        <fullName evidence="5">DNA-binding protein</fullName>
    </recommendedName>
</protein>
<dbReference type="AlphaFoldDB" id="A0A1I3C488"/>
<reference evidence="3 4" key="1">
    <citation type="submission" date="2016-10" db="EMBL/GenBank/DDBJ databases">
        <authorList>
            <person name="de Groot N.N."/>
        </authorList>
    </citation>
    <scope>NUCLEOTIDE SEQUENCE [LARGE SCALE GENOMIC DNA]</scope>
    <source>
        <strain evidence="3 4">CGMCC 1.11030</strain>
    </source>
</reference>
<dbReference type="PANTHER" id="PTHR34075">
    <property type="entry name" value="BLR3430 PROTEIN"/>
    <property type="match status" value="1"/>
</dbReference>
<dbReference type="SUPFAM" id="SSF50249">
    <property type="entry name" value="Nucleic acid-binding proteins"/>
    <property type="match status" value="1"/>
</dbReference>
<evidence type="ECO:0000313" key="3">
    <source>
        <dbReference type="EMBL" id="SFH69418.1"/>
    </source>
</evidence>
<organism evidence="3 4">
    <name type="scientific">Albimonas pacifica</name>
    <dbReference type="NCBI Taxonomy" id="1114924"/>
    <lineage>
        <taxon>Bacteria</taxon>
        <taxon>Pseudomonadati</taxon>
        <taxon>Pseudomonadota</taxon>
        <taxon>Alphaproteobacteria</taxon>
        <taxon>Rhodobacterales</taxon>
        <taxon>Paracoccaceae</taxon>
        <taxon>Albimonas</taxon>
    </lineage>
</organism>
<accession>A0A1I3C488</accession>
<evidence type="ECO:0008006" key="5">
    <source>
        <dbReference type="Google" id="ProtNLM"/>
    </source>
</evidence>
<dbReference type="InterPro" id="IPR052513">
    <property type="entry name" value="Thioester_dehydratase-like"/>
</dbReference>
<dbReference type="RefSeq" id="WP_092857594.1">
    <property type="nucleotide sequence ID" value="NZ_FOQH01000001.1"/>
</dbReference>
<name>A0A1I3C488_9RHOB</name>